<dbReference type="GeneID" id="113095005"/>
<dbReference type="GO" id="GO:0005634">
    <property type="term" value="C:nucleus"/>
    <property type="evidence" value="ECO:0007669"/>
    <property type="project" value="TreeGrafter"/>
</dbReference>
<feature type="compositionally biased region" description="Polar residues" evidence="6">
    <location>
        <begin position="82"/>
        <end position="95"/>
    </location>
</feature>
<dbReference type="PANTHER" id="PTHR24403:SF62">
    <property type="entry name" value="ZINC FINGER PROTEIN 827"/>
    <property type="match status" value="1"/>
</dbReference>
<feature type="compositionally biased region" description="Polar residues" evidence="6">
    <location>
        <begin position="593"/>
        <end position="606"/>
    </location>
</feature>
<feature type="region of interest" description="Disordered" evidence="6">
    <location>
        <begin position="365"/>
        <end position="387"/>
    </location>
</feature>
<sequence length="711" mass="75113">MEVGGNKQECKRVLHLQRGISEVWKPTLSQSLPRTHLLPVSPLAPCPTCPQTLRPCGKHTDDVDTVEDGGPEGGSVEEDSWFGNTSDSPSESSYGDVQDELRVSPDNVPRPDHDTSAESSLGCPTPVQRASLELLGLDGGVLSTQDMLSSEVSSLYGDSSQALGKPLSSNLRRLLEAGSLKLEGGDLTGRGMGRGPESPPVSLVLSPSLHHAQQLSALARRLANSSSNNSCNSNSASPASVATVKQEPCDLYGPSNGPNSGSSGFVWVGVADKWPSTSCSAPSGSSLSPDSAIQKLKAAANAVLQDKNAVASSTSASSSSSSSSSSTSVTSSSMAALGTRSDDAVRFEPFSSPFSPQSASSTLAALSKKVSERSQQQVGSSEHQPSAGSFLSLVSMTSSAALLKEVAARAAGNLLADKKEPALVLGASEDVKPLLDKNQKVPTPTQAMDLLLPTIPKGRAKPSSQAGSPEDGGKPFQCPVCGLVIKRKSYWKRHMVIHTGLKSHQCPLCPFRCARKDNLKSHMKVHQHQDRGETFQCELCPFTSSRHFSLKLHMRCHQHFPRSDLKVKEEPGTDTEEGEGLLMGDGGVAGDQVMNTDASTSPTVSQPDGRLLASPTEPSNHVQIKEEPQERDVSVMSPFALCRERPSSSSSLDLPGLKSSPPGPGPIAASLFSPDITTKTATDLLMKLSGKKSPLNHNEKGKCDRFRCLIM</sequence>
<keyword evidence="8" id="KW-1185">Reference proteome</keyword>
<evidence type="ECO:0000256" key="6">
    <source>
        <dbReference type="SAM" id="MobiDB-lite"/>
    </source>
</evidence>
<dbReference type="InterPro" id="IPR013087">
    <property type="entry name" value="Znf_C2H2_type"/>
</dbReference>
<dbReference type="GO" id="GO:0008270">
    <property type="term" value="F:zinc ion binding"/>
    <property type="evidence" value="ECO:0007669"/>
    <property type="project" value="UniProtKB-KW"/>
</dbReference>
<name>A0A6P6P6M5_CARAU</name>
<dbReference type="InterPro" id="IPR050688">
    <property type="entry name" value="Zinc_finger/UBP_domain"/>
</dbReference>
<dbReference type="FunFam" id="3.30.160.60:FF:000272">
    <property type="entry name" value="Zinc finger protein 827"/>
    <property type="match status" value="1"/>
</dbReference>
<evidence type="ECO:0000259" key="7">
    <source>
        <dbReference type="PROSITE" id="PS50157"/>
    </source>
</evidence>
<feature type="region of interest" description="Disordered" evidence="6">
    <location>
        <begin position="567"/>
        <end position="671"/>
    </location>
</feature>
<dbReference type="GO" id="GO:0045944">
    <property type="term" value="P:positive regulation of transcription by RNA polymerase II"/>
    <property type="evidence" value="ECO:0007669"/>
    <property type="project" value="TreeGrafter"/>
</dbReference>
<dbReference type="PANTHER" id="PTHR24403">
    <property type="entry name" value="ZINC FINGER PROTEIN"/>
    <property type="match status" value="1"/>
</dbReference>
<feature type="compositionally biased region" description="Acidic residues" evidence="6">
    <location>
        <begin position="63"/>
        <end position="80"/>
    </location>
</feature>
<feature type="compositionally biased region" description="Polar residues" evidence="6">
    <location>
        <begin position="373"/>
        <end position="387"/>
    </location>
</feature>
<feature type="domain" description="C2H2-type" evidence="7">
    <location>
        <begin position="504"/>
        <end position="531"/>
    </location>
</feature>
<feature type="region of interest" description="Disordered" evidence="6">
    <location>
        <begin position="183"/>
        <end position="202"/>
    </location>
</feature>
<protein>
    <submittedName>
        <fullName evidence="9">Zinc finger protein 827-like isoform X1</fullName>
    </submittedName>
</protein>
<evidence type="ECO:0000256" key="1">
    <source>
        <dbReference type="ARBA" id="ARBA00022723"/>
    </source>
</evidence>
<reference evidence="9" key="1">
    <citation type="submission" date="2025-08" db="UniProtKB">
        <authorList>
            <consortium name="RefSeq"/>
        </authorList>
    </citation>
    <scope>IDENTIFICATION</scope>
    <source>
        <strain evidence="9">Wakin</strain>
        <tissue evidence="9">Muscle</tissue>
    </source>
</reference>
<evidence type="ECO:0000256" key="3">
    <source>
        <dbReference type="ARBA" id="ARBA00022771"/>
    </source>
</evidence>
<dbReference type="KEGG" id="caua:113095005"/>
<dbReference type="OrthoDB" id="6910977at2759"/>
<accession>A0A6P6P6M5</accession>
<proteinExistence type="predicted"/>
<feature type="region of interest" description="Disordered" evidence="6">
    <location>
        <begin position="54"/>
        <end position="124"/>
    </location>
</feature>
<feature type="domain" description="C2H2-type" evidence="7">
    <location>
        <begin position="476"/>
        <end position="503"/>
    </location>
</feature>
<keyword evidence="4" id="KW-0862">Zinc</keyword>
<keyword evidence="3 5" id="KW-0863">Zinc-finger</keyword>
<gene>
    <name evidence="9" type="primary">LOC113095005</name>
</gene>
<dbReference type="PROSITE" id="PS50157">
    <property type="entry name" value="ZINC_FINGER_C2H2_2"/>
    <property type="match status" value="2"/>
</dbReference>
<dbReference type="RefSeq" id="XP_026116389.1">
    <property type="nucleotide sequence ID" value="XM_026260604.1"/>
</dbReference>
<evidence type="ECO:0000256" key="4">
    <source>
        <dbReference type="ARBA" id="ARBA00022833"/>
    </source>
</evidence>
<dbReference type="FunFam" id="3.30.160.60:FF:000435">
    <property type="entry name" value="Zinc finger protein 827"/>
    <property type="match status" value="1"/>
</dbReference>
<evidence type="ECO:0000313" key="8">
    <source>
        <dbReference type="Proteomes" id="UP000515129"/>
    </source>
</evidence>
<keyword evidence="1" id="KW-0479">Metal-binding</keyword>
<dbReference type="PROSITE" id="PS00028">
    <property type="entry name" value="ZINC_FINGER_C2H2_1"/>
    <property type="match status" value="2"/>
</dbReference>
<evidence type="ECO:0000313" key="9">
    <source>
        <dbReference type="RefSeq" id="XP_026116389.1"/>
    </source>
</evidence>
<evidence type="ECO:0000256" key="2">
    <source>
        <dbReference type="ARBA" id="ARBA00022737"/>
    </source>
</evidence>
<feature type="compositionally biased region" description="Basic and acidic residues" evidence="6">
    <location>
        <begin position="99"/>
        <end position="116"/>
    </location>
</feature>
<dbReference type="Pfam" id="PF00096">
    <property type="entry name" value="zf-C2H2"/>
    <property type="match status" value="2"/>
</dbReference>
<dbReference type="SMART" id="SM00355">
    <property type="entry name" value="ZnF_C2H2"/>
    <property type="match status" value="3"/>
</dbReference>
<feature type="compositionally biased region" description="Basic and acidic residues" evidence="6">
    <location>
        <begin position="623"/>
        <end position="633"/>
    </location>
</feature>
<dbReference type="InterPro" id="IPR036236">
    <property type="entry name" value="Znf_C2H2_sf"/>
</dbReference>
<feature type="region of interest" description="Disordered" evidence="6">
    <location>
        <begin position="312"/>
        <end position="335"/>
    </location>
</feature>
<feature type="compositionally biased region" description="Low complexity" evidence="6">
    <location>
        <begin position="312"/>
        <end position="333"/>
    </location>
</feature>
<feature type="compositionally biased region" description="Low complexity" evidence="6">
    <location>
        <begin position="647"/>
        <end position="660"/>
    </location>
</feature>
<keyword evidence="2" id="KW-0677">Repeat</keyword>
<dbReference type="Gene3D" id="3.30.160.60">
    <property type="entry name" value="Classic Zinc Finger"/>
    <property type="match status" value="2"/>
</dbReference>
<evidence type="ECO:0000256" key="5">
    <source>
        <dbReference type="PROSITE-ProRule" id="PRU00042"/>
    </source>
</evidence>
<dbReference type="Proteomes" id="UP000515129">
    <property type="component" value="Unplaced"/>
</dbReference>
<dbReference type="SUPFAM" id="SSF57667">
    <property type="entry name" value="beta-beta-alpha zinc fingers"/>
    <property type="match status" value="1"/>
</dbReference>
<organism evidence="8 9">
    <name type="scientific">Carassius auratus</name>
    <name type="common">Goldfish</name>
    <dbReference type="NCBI Taxonomy" id="7957"/>
    <lineage>
        <taxon>Eukaryota</taxon>
        <taxon>Metazoa</taxon>
        <taxon>Chordata</taxon>
        <taxon>Craniata</taxon>
        <taxon>Vertebrata</taxon>
        <taxon>Euteleostomi</taxon>
        <taxon>Actinopterygii</taxon>
        <taxon>Neopterygii</taxon>
        <taxon>Teleostei</taxon>
        <taxon>Ostariophysi</taxon>
        <taxon>Cypriniformes</taxon>
        <taxon>Cyprinidae</taxon>
        <taxon>Cyprininae</taxon>
        <taxon>Carassius</taxon>
    </lineage>
</organism>
<dbReference type="AlphaFoldDB" id="A0A6P6P6M5"/>